<reference evidence="2 3" key="1">
    <citation type="submission" date="2024-01" db="EMBL/GenBank/DDBJ databases">
        <title>Maribacter spp. originated from different algae showed divergent polysaccharides utilization ability.</title>
        <authorList>
            <person name="Wang H."/>
            <person name="Wu Y."/>
        </authorList>
    </citation>
    <scope>NUCLEOTIDE SEQUENCE [LARGE SCALE GENOMIC DNA]</scope>
    <source>
        <strain evidence="2 3">PR1</strain>
    </source>
</reference>
<keyword evidence="1" id="KW-0812">Transmembrane</keyword>
<dbReference type="Proteomes" id="UP001356308">
    <property type="component" value="Unassembled WGS sequence"/>
</dbReference>
<feature type="transmembrane region" description="Helical" evidence="1">
    <location>
        <begin position="12"/>
        <end position="31"/>
    </location>
</feature>
<name>A0ABU7IQB7_9FLAO</name>
<keyword evidence="1" id="KW-0472">Membrane</keyword>
<evidence type="ECO:0000313" key="2">
    <source>
        <dbReference type="EMBL" id="MEE1975073.1"/>
    </source>
</evidence>
<accession>A0ABU7IQB7</accession>
<protein>
    <submittedName>
        <fullName evidence="2">Uncharacterized protein</fullName>
    </submittedName>
</protein>
<dbReference type="RefSeq" id="WP_272649890.1">
    <property type="nucleotide sequence ID" value="NZ_JAZDDG010000001.1"/>
</dbReference>
<sequence>MEINFESISFTVAIASIILAIVSLVFSILFYRWSDKSNKQTFELSKGIENNTRKIEGLFDRFYSDTFGLMKSNYEAMQSSIFKTSLSSGDSSQTQEEQTETIIISLITKTKVLTRETVCHFMDNLYPQKKLSHNEINTIIDKLAQDRKVFINQNMISLSRKESDSESDEGEN</sequence>
<proteinExistence type="predicted"/>
<organism evidence="2 3">
    <name type="scientific">Maribacter cobaltidurans</name>
    <dbReference type="NCBI Taxonomy" id="1178778"/>
    <lineage>
        <taxon>Bacteria</taxon>
        <taxon>Pseudomonadati</taxon>
        <taxon>Bacteroidota</taxon>
        <taxon>Flavobacteriia</taxon>
        <taxon>Flavobacteriales</taxon>
        <taxon>Flavobacteriaceae</taxon>
        <taxon>Maribacter</taxon>
    </lineage>
</organism>
<evidence type="ECO:0000313" key="3">
    <source>
        <dbReference type="Proteomes" id="UP001356308"/>
    </source>
</evidence>
<keyword evidence="1" id="KW-1133">Transmembrane helix</keyword>
<dbReference type="EMBL" id="JAZDDG010000001">
    <property type="protein sequence ID" value="MEE1975073.1"/>
    <property type="molecule type" value="Genomic_DNA"/>
</dbReference>
<keyword evidence="3" id="KW-1185">Reference proteome</keyword>
<gene>
    <name evidence="2" type="ORF">V1I91_03265</name>
</gene>
<comment type="caution">
    <text evidence="2">The sequence shown here is derived from an EMBL/GenBank/DDBJ whole genome shotgun (WGS) entry which is preliminary data.</text>
</comment>
<evidence type="ECO:0000256" key="1">
    <source>
        <dbReference type="SAM" id="Phobius"/>
    </source>
</evidence>